<accession>A0AA38L360</accession>
<proteinExistence type="predicted"/>
<dbReference type="EMBL" id="MU793595">
    <property type="protein sequence ID" value="KAJ3781150.1"/>
    <property type="molecule type" value="Genomic_DNA"/>
</dbReference>
<evidence type="ECO:0008006" key="4">
    <source>
        <dbReference type="Google" id="ProtNLM"/>
    </source>
</evidence>
<feature type="compositionally biased region" description="Basic and acidic residues" evidence="1">
    <location>
        <begin position="44"/>
        <end position="55"/>
    </location>
</feature>
<feature type="compositionally biased region" description="Polar residues" evidence="1">
    <location>
        <begin position="25"/>
        <end position="35"/>
    </location>
</feature>
<evidence type="ECO:0000313" key="3">
    <source>
        <dbReference type="Proteomes" id="UP001163798"/>
    </source>
</evidence>
<gene>
    <name evidence="2" type="ORF">GGU10DRAFT_413012</name>
</gene>
<feature type="region of interest" description="Disordered" evidence="1">
    <location>
        <begin position="83"/>
        <end position="107"/>
    </location>
</feature>
<organism evidence="2 3">
    <name type="scientific">Lentinula aff. detonsa</name>
    <dbReference type="NCBI Taxonomy" id="2804958"/>
    <lineage>
        <taxon>Eukaryota</taxon>
        <taxon>Fungi</taxon>
        <taxon>Dikarya</taxon>
        <taxon>Basidiomycota</taxon>
        <taxon>Agaricomycotina</taxon>
        <taxon>Agaricomycetes</taxon>
        <taxon>Agaricomycetidae</taxon>
        <taxon>Agaricales</taxon>
        <taxon>Marasmiineae</taxon>
        <taxon>Omphalotaceae</taxon>
        <taxon>Lentinula</taxon>
    </lineage>
</organism>
<dbReference type="SUPFAM" id="SSF52047">
    <property type="entry name" value="RNI-like"/>
    <property type="match status" value="1"/>
</dbReference>
<feature type="region of interest" description="Disordered" evidence="1">
    <location>
        <begin position="159"/>
        <end position="178"/>
    </location>
</feature>
<comment type="caution">
    <text evidence="2">The sequence shown here is derived from an EMBL/GenBank/DDBJ whole genome shotgun (WGS) entry which is preliminary data.</text>
</comment>
<sequence>MNDLKMLSVLAYVIASELQDRSDGASKSTYQPQSGRHTRTSTRPRLECHSRKTATDTHLGDAGAITLAEWMGEYRGLRWLDLTRNSRSNPDPSSGGRETAQMGANGAGEGLGEAGVLALAQGVKVNTTLRCLDVEVPTGVEGYASYQQRRSIHVIAMSKPMQDSTQDSEICPMNGNHD</sequence>
<reference evidence="2" key="1">
    <citation type="submission" date="2022-08" db="EMBL/GenBank/DDBJ databases">
        <authorList>
            <consortium name="DOE Joint Genome Institute"/>
            <person name="Min B."/>
            <person name="Riley R."/>
            <person name="Sierra-Patev S."/>
            <person name="Naranjo-Ortiz M."/>
            <person name="Looney B."/>
            <person name="Konkel Z."/>
            <person name="Slot J.C."/>
            <person name="Sakamoto Y."/>
            <person name="Steenwyk J.L."/>
            <person name="Rokas A."/>
            <person name="Carro J."/>
            <person name="Camarero S."/>
            <person name="Ferreira P."/>
            <person name="Molpeceres G."/>
            <person name="Ruiz-Duenas F.J."/>
            <person name="Serrano A."/>
            <person name="Henrissat B."/>
            <person name="Drula E."/>
            <person name="Hughes K.W."/>
            <person name="Mata J.L."/>
            <person name="Ishikawa N.K."/>
            <person name="Vargas-Isla R."/>
            <person name="Ushijima S."/>
            <person name="Smith C.A."/>
            <person name="Ahrendt S."/>
            <person name="Andreopoulos W."/>
            <person name="He G."/>
            <person name="Labutti K."/>
            <person name="Lipzen A."/>
            <person name="Ng V."/>
            <person name="Sandor L."/>
            <person name="Barry K."/>
            <person name="Martinez A.T."/>
            <person name="Xiao Y."/>
            <person name="Gibbons J.G."/>
            <person name="Terashima K."/>
            <person name="Hibbett D.S."/>
            <person name="Grigoriev I.V."/>
        </authorList>
    </citation>
    <scope>NUCLEOTIDE SEQUENCE</scope>
    <source>
        <strain evidence="2">TFB10291</strain>
    </source>
</reference>
<dbReference type="Gene3D" id="3.80.10.10">
    <property type="entry name" value="Ribonuclease Inhibitor"/>
    <property type="match status" value="1"/>
</dbReference>
<feature type="region of interest" description="Disordered" evidence="1">
    <location>
        <begin position="21"/>
        <end position="55"/>
    </location>
</feature>
<keyword evidence="3" id="KW-1185">Reference proteome</keyword>
<name>A0AA38L360_9AGAR</name>
<dbReference type="Proteomes" id="UP001163798">
    <property type="component" value="Unassembled WGS sequence"/>
</dbReference>
<evidence type="ECO:0000313" key="2">
    <source>
        <dbReference type="EMBL" id="KAJ3781150.1"/>
    </source>
</evidence>
<dbReference type="InterPro" id="IPR032675">
    <property type="entry name" value="LRR_dom_sf"/>
</dbReference>
<evidence type="ECO:0000256" key="1">
    <source>
        <dbReference type="SAM" id="MobiDB-lite"/>
    </source>
</evidence>
<feature type="compositionally biased region" description="Polar residues" evidence="1">
    <location>
        <begin position="83"/>
        <end position="92"/>
    </location>
</feature>
<dbReference type="AlphaFoldDB" id="A0AA38L360"/>
<protein>
    <recommendedName>
        <fullName evidence="4">RNI-like protein</fullName>
    </recommendedName>
</protein>